<dbReference type="AlphaFoldDB" id="E0I7G1"/>
<keyword evidence="1" id="KW-0472">Membrane</keyword>
<dbReference type="Pfam" id="PF06182">
    <property type="entry name" value="ABC2_membrane_6"/>
    <property type="match status" value="1"/>
</dbReference>
<keyword evidence="1" id="KW-1133">Transmembrane helix</keyword>
<protein>
    <recommendedName>
        <fullName evidence="4">ABC transporter permease protein</fullName>
    </recommendedName>
</protein>
<evidence type="ECO:0008006" key="4">
    <source>
        <dbReference type="Google" id="ProtNLM"/>
    </source>
</evidence>
<dbReference type="EMBL" id="AEDD01000003">
    <property type="protein sequence ID" value="EFM11977.1"/>
    <property type="molecule type" value="Genomic_DNA"/>
</dbReference>
<keyword evidence="1" id="KW-0812">Transmembrane</keyword>
<name>E0I7G1_9BACL</name>
<feature type="transmembrane region" description="Helical" evidence="1">
    <location>
        <begin position="238"/>
        <end position="260"/>
    </location>
</feature>
<evidence type="ECO:0000313" key="2">
    <source>
        <dbReference type="EMBL" id="EFM11977.1"/>
    </source>
</evidence>
<gene>
    <name evidence="2" type="ORF">PaecuDRAFT_1585</name>
</gene>
<dbReference type="PANTHER" id="PTHR36832:SF1">
    <property type="entry name" value="SLR1174 PROTEIN"/>
    <property type="match status" value="1"/>
</dbReference>
<sequence>MGKYLKAVKLSAQITFSYNRNFFISSAIQIFSLLITIFLWRAVFHMGGSIEHYSFSDMILYIFVVNTLFDFISTNNISERVSNDIRTGQLSIYLMRPYPHVLALFADLFGTKLTKVPMLFILNGLVGGIIYYCFSVGSQGIDANLSLHSAGMFLLFVFFSFLWNYLFDYLLGLIAFWVDNPWILFYVKGHVTAVFCGLIIPLNLFPAWAQHVLDYLPFRYYVYYPYQVLTGEVGLQDYAANLAYFIGWILVITLIMYAIWKKSVARFTAAGG</sequence>
<feature type="transmembrane region" description="Helical" evidence="1">
    <location>
        <begin position="116"/>
        <end position="134"/>
    </location>
</feature>
<feature type="transmembrane region" description="Helical" evidence="1">
    <location>
        <begin position="194"/>
        <end position="218"/>
    </location>
</feature>
<dbReference type="STRING" id="717606.PaecuDRAFT_1585"/>
<dbReference type="Proteomes" id="UP000005387">
    <property type="component" value="Unassembled WGS sequence"/>
</dbReference>
<evidence type="ECO:0000313" key="3">
    <source>
        <dbReference type="Proteomes" id="UP000005387"/>
    </source>
</evidence>
<accession>E0I7G1</accession>
<proteinExistence type="predicted"/>
<evidence type="ECO:0000256" key="1">
    <source>
        <dbReference type="SAM" id="Phobius"/>
    </source>
</evidence>
<organism evidence="2 3">
    <name type="scientific">Paenibacillus curdlanolyticus YK9</name>
    <dbReference type="NCBI Taxonomy" id="717606"/>
    <lineage>
        <taxon>Bacteria</taxon>
        <taxon>Bacillati</taxon>
        <taxon>Bacillota</taxon>
        <taxon>Bacilli</taxon>
        <taxon>Bacillales</taxon>
        <taxon>Paenibacillaceae</taxon>
        <taxon>Paenibacillus</taxon>
    </lineage>
</organism>
<keyword evidence="3" id="KW-1185">Reference proteome</keyword>
<feature type="transmembrane region" description="Helical" evidence="1">
    <location>
        <begin position="21"/>
        <end position="40"/>
    </location>
</feature>
<dbReference type="OrthoDB" id="8582979at2"/>
<dbReference type="PANTHER" id="PTHR36832">
    <property type="entry name" value="SLR1174 PROTEIN-RELATED"/>
    <property type="match status" value="1"/>
</dbReference>
<dbReference type="RefSeq" id="WP_006037596.1">
    <property type="nucleotide sequence ID" value="NZ_AEDD01000003.1"/>
</dbReference>
<feature type="transmembrane region" description="Helical" evidence="1">
    <location>
        <begin position="52"/>
        <end position="72"/>
    </location>
</feature>
<dbReference type="eggNOG" id="COG4587">
    <property type="taxonomic scope" value="Bacteria"/>
</dbReference>
<dbReference type="InterPro" id="IPR010390">
    <property type="entry name" value="ABC-2_transporter-like"/>
</dbReference>
<reference evidence="2 3" key="1">
    <citation type="submission" date="2010-07" db="EMBL/GenBank/DDBJ databases">
        <title>The draft genome of Paenibacillus curdlanolyticus YK9.</title>
        <authorList>
            <consortium name="US DOE Joint Genome Institute (JGI-PGF)"/>
            <person name="Lucas S."/>
            <person name="Copeland A."/>
            <person name="Lapidus A."/>
            <person name="Cheng J.-F."/>
            <person name="Bruce D."/>
            <person name="Goodwin L."/>
            <person name="Pitluck S."/>
            <person name="Land M.L."/>
            <person name="Hauser L."/>
            <person name="Chang Y.-J."/>
            <person name="Jeffries C."/>
            <person name="Anderson I.J."/>
            <person name="Johnson E."/>
            <person name="Loganathan U."/>
            <person name="Mulhopadhyay B."/>
            <person name="Kyrpides N."/>
            <person name="Woyke T.J."/>
        </authorList>
    </citation>
    <scope>NUCLEOTIDE SEQUENCE [LARGE SCALE GENOMIC DNA]</scope>
    <source>
        <strain evidence="2 3">YK9</strain>
    </source>
</reference>